<comment type="caution">
    <text evidence="2">The sequence shown here is derived from an EMBL/GenBank/DDBJ whole genome shotgun (WGS) entry which is preliminary data.</text>
</comment>
<evidence type="ECO:0000256" key="1">
    <source>
        <dbReference type="SAM" id="MobiDB-lite"/>
    </source>
</evidence>
<protein>
    <recommendedName>
        <fullName evidence="4">ZAD domain-containing protein</fullName>
    </recommendedName>
</protein>
<feature type="compositionally biased region" description="Basic and acidic residues" evidence="1">
    <location>
        <begin position="35"/>
        <end position="49"/>
    </location>
</feature>
<evidence type="ECO:0008006" key="4">
    <source>
        <dbReference type="Google" id="ProtNLM"/>
    </source>
</evidence>
<keyword evidence="3" id="KW-1185">Reference proteome</keyword>
<accession>A0AAV4CCZ6</accession>
<evidence type="ECO:0000313" key="3">
    <source>
        <dbReference type="Proteomes" id="UP000735302"/>
    </source>
</evidence>
<proteinExistence type="predicted"/>
<sequence>MERVKSEPESQACGDGTTEEKPCIAALRALVEEYSRKEEQKDEELERTPARSTEMSSLELPKDDTCFVPSVSSQGIMKHLHKNHIDRLHNLCRLCARRCLNREQIRKAKKPRNVKLFQKDILILCHVNINNDIEDVHSPSICVKCTTNISNVKNFGSESTLNKLIDSEKDAAKIWTLFRDSVSEEECKLCSHYNSFNIGAKRAKSTDVTNVPDDLASSKCSVSSEPSTSIVQETEKSDTISGELSNAIVSDIYDQTLLNAADDDDIHMDYHTQNQLQ</sequence>
<evidence type="ECO:0000313" key="2">
    <source>
        <dbReference type="EMBL" id="GFO29212.1"/>
    </source>
</evidence>
<dbReference type="Proteomes" id="UP000735302">
    <property type="component" value="Unassembled WGS sequence"/>
</dbReference>
<name>A0AAV4CCZ6_9GAST</name>
<dbReference type="AlphaFoldDB" id="A0AAV4CCZ6"/>
<feature type="region of interest" description="Disordered" evidence="1">
    <location>
        <begin position="35"/>
        <end position="58"/>
    </location>
</feature>
<reference evidence="2 3" key="1">
    <citation type="journal article" date="2021" name="Elife">
        <title>Chloroplast acquisition without the gene transfer in kleptoplastic sea slugs, Plakobranchus ocellatus.</title>
        <authorList>
            <person name="Maeda T."/>
            <person name="Takahashi S."/>
            <person name="Yoshida T."/>
            <person name="Shimamura S."/>
            <person name="Takaki Y."/>
            <person name="Nagai Y."/>
            <person name="Toyoda A."/>
            <person name="Suzuki Y."/>
            <person name="Arimoto A."/>
            <person name="Ishii H."/>
            <person name="Satoh N."/>
            <person name="Nishiyama T."/>
            <person name="Hasebe M."/>
            <person name="Maruyama T."/>
            <person name="Minagawa J."/>
            <person name="Obokata J."/>
            <person name="Shigenobu S."/>
        </authorList>
    </citation>
    <scope>NUCLEOTIDE SEQUENCE [LARGE SCALE GENOMIC DNA]</scope>
</reference>
<dbReference type="EMBL" id="BLXT01006136">
    <property type="protein sequence ID" value="GFO29212.1"/>
    <property type="molecule type" value="Genomic_DNA"/>
</dbReference>
<gene>
    <name evidence="2" type="ORF">PoB_005571700</name>
</gene>
<organism evidence="2 3">
    <name type="scientific">Plakobranchus ocellatus</name>
    <dbReference type="NCBI Taxonomy" id="259542"/>
    <lineage>
        <taxon>Eukaryota</taxon>
        <taxon>Metazoa</taxon>
        <taxon>Spiralia</taxon>
        <taxon>Lophotrochozoa</taxon>
        <taxon>Mollusca</taxon>
        <taxon>Gastropoda</taxon>
        <taxon>Heterobranchia</taxon>
        <taxon>Euthyneura</taxon>
        <taxon>Panpulmonata</taxon>
        <taxon>Sacoglossa</taxon>
        <taxon>Placobranchoidea</taxon>
        <taxon>Plakobranchidae</taxon>
        <taxon>Plakobranchus</taxon>
    </lineage>
</organism>